<dbReference type="HOGENOM" id="CLU_450582_0_0_1"/>
<feature type="region of interest" description="Disordered" evidence="1">
    <location>
        <begin position="197"/>
        <end position="224"/>
    </location>
</feature>
<dbReference type="AlphaFoldDB" id="A0A067SND4"/>
<evidence type="ECO:0000313" key="3">
    <source>
        <dbReference type="Proteomes" id="UP000027222"/>
    </source>
</evidence>
<reference evidence="3" key="1">
    <citation type="journal article" date="2014" name="Proc. Natl. Acad. Sci. U.S.A.">
        <title>Extensive sampling of basidiomycete genomes demonstrates inadequacy of the white-rot/brown-rot paradigm for wood decay fungi.</title>
        <authorList>
            <person name="Riley R."/>
            <person name="Salamov A.A."/>
            <person name="Brown D.W."/>
            <person name="Nagy L.G."/>
            <person name="Floudas D."/>
            <person name="Held B.W."/>
            <person name="Levasseur A."/>
            <person name="Lombard V."/>
            <person name="Morin E."/>
            <person name="Otillar R."/>
            <person name="Lindquist E.A."/>
            <person name="Sun H."/>
            <person name="LaButti K.M."/>
            <person name="Schmutz J."/>
            <person name="Jabbour D."/>
            <person name="Luo H."/>
            <person name="Baker S.E."/>
            <person name="Pisabarro A.G."/>
            <person name="Walton J.D."/>
            <person name="Blanchette R.A."/>
            <person name="Henrissat B."/>
            <person name="Martin F."/>
            <person name="Cullen D."/>
            <person name="Hibbett D.S."/>
            <person name="Grigoriev I.V."/>
        </authorList>
    </citation>
    <scope>NUCLEOTIDE SEQUENCE [LARGE SCALE GENOMIC DNA]</scope>
    <source>
        <strain evidence="3">CBS 339.88</strain>
    </source>
</reference>
<accession>A0A067SND4</accession>
<proteinExistence type="predicted"/>
<organism evidence="2 3">
    <name type="scientific">Galerina marginata (strain CBS 339.88)</name>
    <dbReference type="NCBI Taxonomy" id="685588"/>
    <lineage>
        <taxon>Eukaryota</taxon>
        <taxon>Fungi</taxon>
        <taxon>Dikarya</taxon>
        <taxon>Basidiomycota</taxon>
        <taxon>Agaricomycotina</taxon>
        <taxon>Agaricomycetes</taxon>
        <taxon>Agaricomycetidae</taxon>
        <taxon>Agaricales</taxon>
        <taxon>Agaricineae</taxon>
        <taxon>Strophariaceae</taxon>
        <taxon>Galerina</taxon>
    </lineage>
</organism>
<feature type="region of interest" description="Disordered" evidence="1">
    <location>
        <begin position="550"/>
        <end position="606"/>
    </location>
</feature>
<dbReference type="EMBL" id="KL142392">
    <property type="protein sequence ID" value="KDR71527.1"/>
    <property type="molecule type" value="Genomic_DNA"/>
</dbReference>
<name>A0A067SND4_GALM3</name>
<protein>
    <submittedName>
        <fullName evidence="2">Uncharacterized protein</fullName>
    </submittedName>
</protein>
<dbReference type="Proteomes" id="UP000027222">
    <property type="component" value="Unassembled WGS sequence"/>
</dbReference>
<sequence>MEAILRSGIDEEHPWRTKDITLFDELTKHYESITQTLHQADHNSSMLLKWKWNFLSTSFEEKKSSKQDLEPTKRDLLYLGRGYEHQLKTELIRMWSRWIVSDLGSMWWDALYDCQHVSADAASEKAKLELTELDFQLARECTSRELFLVSSSTKIEGVLERRMKECMIVEDRENGGLKEWMLSEFWIGRTKRLEKERRQAKDRMEKTMKDASERAEREGRPWSDRELEPFSPRWKKALELIDKQWLAGIELQGDHAGLQDTASDELDKQLRDIRWGRQEQVKFVKQFRQPFEHWHPRREIEQSEMDATIERISNLKADSNGEDLDDAYQYPLPEQSVTSKFVQLKYLKSQRMARAYSATVYDVKDCDDKDLILDVIKMSNTRSVINVDPALVDSIPENDHLLYIGTSGKEPAFIQRNRNRWWDQQTGNSSTFYFCPETTDRTGAGVSSDISTIAHIYIFLKMPSRLRLRLLHRHDNDTSVAFQEKQEKGKKLHPFTSREIPEYNPNQLRLQDFDSDQVFEPGRHELELVVTSDDVFYFLRDILTEFLDDSPSDSSLDDTGNNLATKVEQGDTDVGSSGIGVIGAEEDSNANALPSAVENDIPSSDL</sequence>
<gene>
    <name evidence="2" type="ORF">GALMADRAFT_253848</name>
</gene>
<evidence type="ECO:0000256" key="1">
    <source>
        <dbReference type="SAM" id="MobiDB-lite"/>
    </source>
</evidence>
<keyword evidence="3" id="KW-1185">Reference proteome</keyword>
<evidence type="ECO:0000313" key="2">
    <source>
        <dbReference type="EMBL" id="KDR71527.1"/>
    </source>
</evidence>